<dbReference type="InterPro" id="IPR040692">
    <property type="entry name" value="UGGT_TRXL_3"/>
</dbReference>
<evidence type="ECO:0000256" key="1">
    <source>
        <dbReference type="SAM" id="MobiDB-lite"/>
    </source>
</evidence>
<sequence length="376" mass="41062">TESDDIIAILYGQVGTTAFASLYKSLQQSGVNFLVQEVLLQVIDATNAPRAIPTALQGYGVRLDIRNVEYKAFDDGSSDKKDGNAEQDWNDAGHHPDHPARNEYLAGVNLERLIGRFGNADSAPLPSDLQSLQTALLQSHPSQMRSESIVPPAWKRRSLSMQAATVVASSSDPLETLMGISQNLPSVAHSLTNVEVPESFEHLADEASNLATKVGAISPGWGDAAFGLYVNSRMVDVERPSFNVFQLLEVLREEDQNIEVCSQGNGYGSRQADTNGKEGRSSSKKKYRIDVGRGGKNAILYLNDIEKDPDYQSWPTSMEQMMYRAQFGGAPTVRRNLFTMLIVLDPVSGSHPSLEAVAQLLQSHFPLRVGVLMVNG</sequence>
<reference evidence="4 5" key="2">
    <citation type="journal article" date="2008" name="Nature">
        <title>The Phaeodactylum genome reveals the evolutionary history of diatom genomes.</title>
        <authorList>
            <person name="Bowler C."/>
            <person name="Allen A.E."/>
            <person name="Badger J.H."/>
            <person name="Grimwood J."/>
            <person name="Jabbari K."/>
            <person name="Kuo A."/>
            <person name="Maheswari U."/>
            <person name="Martens C."/>
            <person name="Maumus F."/>
            <person name="Otillar R.P."/>
            <person name="Rayko E."/>
            <person name="Salamov A."/>
            <person name="Vandepoele K."/>
            <person name="Beszteri B."/>
            <person name="Gruber A."/>
            <person name="Heijde M."/>
            <person name="Katinka M."/>
            <person name="Mock T."/>
            <person name="Valentin K."/>
            <person name="Verret F."/>
            <person name="Berges J.A."/>
            <person name="Brownlee C."/>
            <person name="Cadoret J.P."/>
            <person name="Chiovitti A."/>
            <person name="Choi C.J."/>
            <person name="Coesel S."/>
            <person name="De Martino A."/>
            <person name="Detter J.C."/>
            <person name="Durkin C."/>
            <person name="Falciatore A."/>
            <person name="Fournet J."/>
            <person name="Haruta M."/>
            <person name="Huysman M.J."/>
            <person name="Jenkins B.D."/>
            <person name="Jiroutova K."/>
            <person name="Jorgensen R.E."/>
            <person name="Joubert Y."/>
            <person name="Kaplan A."/>
            <person name="Kroger N."/>
            <person name="Kroth P.G."/>
            <person name="La Roche J."/>
            <person name="Lindquist E."/>
            <person name="Lommer M."/>
            <person name="Martin-Jezequel V."/>
            <person name="Lopez P.J."/>
            <person name="Lucas S."/>
            <person name="Mangogna M."/>
            <person name="McGinnis K."/>
            <person name="Medlin L.K."/>
            <person name="Montsant A."/>
            <person name="Oudot-Le Secq M.P."/>
            <person name="Napoli C."/>
            <person name="Obornik M."/>
            <person name="Parker M.S."/>
            <person name="Petit J.L."/>
            <person name="Porcel B.M."/>
            <person name="Poulsen N."/>
            <person name="Robison M."/>
            <person name="Rychlewski L."/>
            <person name="Rynearson T.A."/>
            <person name="Schmutz J."/>
            <person name="Shapiro H."/>
            <person name="Siaut M."/>
            <person name="Stanley M."/>
            <person name="Sussman M.R."/>
            <person name="Taylor A.R."/>
            <person name="Vardi A."/>
            <person name="von Dassow P."/>
            <person name="Vyverman W."/>
            <person name="Willis A."/>
            <person name="Wyrwicz L.S."/>
            <person name="Rokhsar D.S."/>
            <person name="Weissenbach J."/>
            <person name="Armbrust E.V."/>
            <person name="Green B.R."/>
            <person name="Van de Peer Y."/>
            <person name="Grigoriev I.V."/>
        </authorList>
    </citation>
    <scope>NUCLEOTIDE SEQUENCE [LARGE SCALE GENOMIC DNA]</scope>
    <source>
        <strain evidence="4 5">CCMP1335</strain>
    </source>
</reference>
<dbReference type="KEGG" id="tps:THAPSDRAFT_261059"/>
<feature type="domain" description="UGGT thioredoxin-like" evidence="2">
    <location>
        <begin position="153"/>
        <end position="259"/>
    </location>
</feature>
<feature type="region of interest" description="Disordered" evidence="1">
    <location>
        <begin position="262"/>
        <end position="285"/>
    </location>
</feature>
<name>B8BRK2_THAPS</name>
<dbReference type="HOGENOM" id="CLU_736920_0_0_1"/>
<proteinExistence type="predicted"/>
<organism evidence="4 5">
    <name type="scientific">Thalassiosira pseudonana</name>
    <name type="common">Marine diatom</name>
    <name type="synonym">Cyclotella nana</name>
    <dbReference type="NCBI Taxonomy" id="35128"/>
    <lineage>
        <taxon>Eukaryota</taxon>
        <taxon>Sar</taxon>
        <taxon>Stramenopiles</taxon>
        <taxon>Ochrophyta</taxon>
        <taxon>Bacillariophyta</taxon>
        <taxon>Coscinodiscophyceae</taxon>
        <taxon>Thalassiosirophycidae</taxon>
        <taxon>Thalassiosirales</taxon>
        <taxon>Thalassiosiraceae</taxon>
        <taxon>Thalassiosira</taxon>
    </lineage>
</organism>
<dbReference type="InterPro" id="IPR040694">
    <property type="entry name" value="UGGT_TRXL_2"/>
</dbReference>
<dbReference type="InterPro" id="IPR009448">
    <property type="entry name" value="UDP-g_GGtrans"/>
</dbReference>
<reference evidence="4 5" key="1">
    <citation type="journal article" date="2004" name="Science">
        <title>The genome of the diatom Thalassiosira pseudonana: ecology, evolution, and metabolism.</title>
        <authorList>
            <person name="Armbrust E.V."/>
            <person name="Berges J.A."/>
            <person name="Bowler C."/>
            <person name="Green B.R."/>
            <person name="Martinez D."/>
            <person name="Putnam N.H."/>
            <person name="Zhou S."/>
            <person name="Allen A.E."/>
            <person name="Apt K.E."/>
            <person name="Bechner M."/>
            <person name="Brzezinski M.A."/>
            <person name="Chaal B.K."/>
            <person name="Chiovitti A."/>
            <person name="Davis A.K."/>
            <person name="Demarest M.S."/>
            <person name="Detter J.C."/>
            <person name="Glavina T."/>
            <person name="Goodstein D."/>
            <person name="Hadi M.Z."/>
            <person name="Hellsten U."/>
            <person name="Hildebrand M."/>
            <person name="Jenkins B.D."/>
            <person name="Jurka J."/>
            <person name="Kapitonov V.V."/>
            <person name="Kroger N."/>
            <person name="Lau W.W."/>
            <person name="Lane T.W."/>
            <person name="Larimer F.W."/>
            <person name="Lippmeier J.C."/>
            <person name="Lucas S."/>
            <person name="Medina M."/>
            <person name="Montsant A."/>
            <person name="Obornik M."/>
            <person name="Parker M.S."/>
            <person name="Palenik B."/>
            <person name="Pazour G.J."/>
            <person name="Richardson P.M."/>
            <person name="Rynearson T.A."/>
            <person name="Saito M.A."/>
            <person name="Schwartz D.C."/>
            <person name="Thamatrakoln K."/>
            <person name="Valentin K."/>
            <person name="Vardi A."/>
            <person name="Wilkerson F.P."/>
            <person name="Rokhsar D.S."/>
        </authorList>
    </citation>
    <scope>NUCLEOTIDE SEQUENCE [LARGE SCALE GENOMIC DNA]</scope>
    <source>
        <strain evidence="4 5">CCMP1335</strain>
    </source>
</reference>
<dbReference type="PANTHER" id="PTHR11226">
    <property type="entry name" value="UDP-GLUCOSE GLYCOPROTEIN:GLUCOSYLTRANSFERASE"/>
    <property type="match status" value="1"/>
</dbReference>
<dbReference type="Pfam" id="PF18402">
    <property type="entry name" value="Thioredoxin_14"/>
    <property type="match status" value="1"/>
</dbReference>
<evidence type="ECO:0000259" key="3">
    <source>
        <dbReference type="Pfam" id="PF18402"/>
    </source>
</evidence>
<dbReference type="GeneID" id="7445516"/>
<dbReference type="eggNOG" id="KOG1879">
    <property type="taxonomic scope" value="Eukaryota"/>
</dbReference>
<dbReference type="AlphaFoldDB" id="B8BRK2"/>
<accession>B8BRK2</accession>
<feature type="non-terminal residue" evidence="4">
    <location>
        <position position="1"/>
    </location>
</feature>
<feature type="compositionally biased region" description="Basic and acidic residues" evidence="1">
    <location>
        <begin position="91"/>
        <end position="101"/>
    </location>
</feature>
<feature type="non-terminal residue" evidence="4">
    <location>
        <position position="376"/>
    </location>
</feature>
<evidence type="ECO:0000259" key="2">
    <source>
        <dbReference type="Pfam" id="PF18401"/>
    </source>
</evidence>
<keyword evidence="5" id="KW-1185">Reference proteome</keyword>
<dbReference type="EMBL" id="CM000638">
    <property type="protein sequence ID" value="EED96555.1"/>
    <property type="molecule type" value="Genomic_DNA"/>
</dbReference>
<dbReference type="STRING" id="35128.B8BRK2"/>
<dbReference type="GO" id="GO:0003980">
    <property type="term" value="F:UDP-glucose:glycoprotein glucosyltransferase activity"/>
    <property type="evidence" value="ECO:0007669"/>
    <property type="project" value="InterPro"/>
</dbReference>
<dbReference type="PANTHER" id="PTHR11226:SF0">
    <property type="entry name" value="UDP-GLUCOSE:GLYCOPROTEIN GLUCOSYLTRANSFERASE"/>
    <property type="match status" value="1"/>
</dbReference>
<evidence type="ECO:0000313" key="4">
    <source>
        <dbReference type="EMBL" id="EED96555.1"/>
    </source>
</evidence>
<evidence type="ECO:0000313" key="5">
    <source>
        <dbReference type="Proteomes" id="UP000001449"/>
    </source>
</evidence>
<gene>
    <name evidence="4" type="ORF">THAPSDRAFT_261059</name>
</gene>
<dbReference type="PaxDb" id="35128-Thaps261059"/>
<dbReference type="InParanoid" id="B8BRK2"/>
<dbReference type="RefSeq" id="XP_002286914.1">
    <property type="nucleotide sequence ID" value="XM_002286878.1"/>
</dbReference>
<dbReference type="Pfam" id="PF18401">
    <property type="entry name" value="Thioredoxin_13"/>
    <property type="match status" value="1"/>
</dbReference>
<dbReference type="Proteomes" id="UP000001449">
    <property type="component" value="Chromosome 1"/>
</dbReference>
<feature type="region of interest" description="Disordered" evidence="1">
    <location>
        <begin position="74"/>
        <end position="101"/>
    </location>
</feature>
<protein>
    <submittedName>
        <fullName evidence="4">Uncharacterized protein</fullName>
    </submittedName>
</protein>
<feature type="domain" description="UGGT thioredoxin-like" evidence="3">
    <location>
        <begin position="295"/>
        <end position="374"/>
    </location>
</feature>
<feature type="compositionally biased region" description="Basic and acidic residues" evidence="1">
    <location>
        <begin position="74"/>
        <end position="84"/>
    </location>
</feature>